<gene>
    <name evidence="6" type="ORF">KBO27_23240</name>
</gene>
<dbReference type="InterPro" id="IPR001647">
    <property type="entry name" value="HTH_TetR"/>
</dbReference>
<dbReference type="InterPro" id="IPR036271">
    <property type="entry name" value="Tet_transcr_reg_TetR-rel_C_sf"/>
</dbReference>
<dbReference type="PRINTS" id="PR00455">
    <property type="entry name" value="HTHTETR"/>
</dbReference>
<dbReference type="PROSITE" id="PS50977">
    <property type="entry name" value="HTH_TETR_2"/>
    <property type="match status" value="1"/>
</dbReference>
<dbReference type="SUPFAM" id="SSF48498">
    <property type="entry name" value="Tetracyclin repressor-like, C-terminal domain"/>
    <property type="match status" value="1"/>
</dbReference>
<dbReference type="Gene3D" id="1.10.357.10">
    <property type="entry name" value="Tetracycline Repressor, domain 2"/>
    <property type="match status" value="1"/>
</dbReference>
<dbReference type="EMBL" id="JAGPXE010000010">
    <property type="protein sequence ID" value="MBQ0926873.1"/>
    <property type="molecule type" value="Genomic_DNA"/>
</dbReference>
<evidence type="ECO:0000256" key="2">
    <source>
        <dbReference type="ARBA" id="ARBA00023125"/>
    </source>
</evidence>
<reference evidence="6 7" key="1">
    <citation type="submission" date="2021-04" db="EMBL/GenBank/DDBJ databases">
        <title>Whole-genome sequencing of Saccharopolyspora endophytica KCTC 19397.</title>
        <authorList>
            <person name="Ay H."/>
            <person name="Saygin H."/>
            <person name="Sahin N."/>
        </authorList>
    </citation>
    <scope>NUCLEOTIDE SEQUENCE [LARGE SCALE GENOMIC DNA]</scope>
    <source>
        <strain evidence="6 7">KCTC 19397</strain>
    </source>
</reference>
<evidence type="ECO:0000256" key="3">
    <source>
        <dbReference type="ARBA" id="ARBA00023163"/>
    </source>
</evidence>
<keyword evidence="1" id="KW-0805">Transcription regulation</keyword>
<dbReference type="InterPro" id="IPR049445">
    <property type="entry name" value="TetR_SbtR-like_C"/>
</dbReference>
<evidence type="ECO:0000256" key="4">
    <source>
        <dbReference type="PROSITE-ProRule" id="PRU00335"/>
    </source>
</evidence>
<evidence type="ECO:0000259" key="5">
    <source>
        <dbReference type="PROSITE" id="PS50977"/>
    </source>
</evidence>
<dbReference type="PANTHER" id="PTHR30055:SF234">
    <property type="entry name" value="HTH-TYPE TRANSCRIPTIONAL REGULATOR BETI"/>
    <property type="match status" value="1"/>
</dbReference>
<dbReference type="Proteomes" id="UP000674084">
    <property type="component" value="Unassembled WGS sequence"/>
</dbReference>
<dbReference type="PANTHER" id="PTHR30055">
    <property type="entry name" value="HTH-TYPE TRANSCRIPTIONAL REGULATOR RUTR"/>
    <property type="match status" value="1"/>
</dbReference>
<name>A0ABS5DKP8_9PSEU</name>
<feature type="domain" description="HTH tetR-type" evidence="5">
    <location>
        <begin position="29"/>
        <end position="88"/>
    </location>
</feature>
<dbReference type="Pfam" id="PF00440">
    <property type="entry name" value="TetR_N"/>
    <property type="match status" value="1"/>
</dbReference>
<dbReference type="Pfam" id="PF21597">
    <property type="entry name" value="TetR_C_43"/>
    <property type="match status" value="1"/>
</dbReference>
<accession>A0ABS5DKP8</accession>
<organism evidence="6 7">
    <name type="scientific">Saccharopolyspora endophytica</name>
    <dbReference type="NCBI Taxonomy" id="543886"/>
    <lineage>
        <taxon>Bacteria</taxon>
        <taxon>Bacillati</taxon>
        <taxon>Actinomycetota</taxon>
        <taxon>Actinomycetes</taxon>
        <taxon>Pseudonocardiales</taxon>
        <taxon>Pseudonocardiaceae</taxon>
        <taxon>Saccharopolyspora</taxon>
    </lineage>
</organism>
<evidence type="ECO:0000313" key="7">
    <source>
        <dbReference type="Proteomes" id="UP000674084"/>
    </source>
</evidence>
<dbReference type="SUPFAM" id="SSF46689">
    <property type="entry name" value="Homeodomain-like"/>
    <property type="match status" value="1"/>
</dbReference>
<sequence length="200" mass="21590">MWSWCAPVIVESQAEDPPISPQEMRADARRNRDRLIAAAREAFASGEAKVSLESVARAAGVGIGTLYRHFPTRESLAEAVYRTEFTALRDSAAELLAELPPDAALRAWMDRFADYIATKREMAEALRAVITATSLPEKRAELAEAARAVLEAGAADGSLRADVLPEDVVAGIVGVFLSCGADRPEQAGRLLDLLMDALRP</sequence>
<proteinExistence type="predicted"/>
<dbReference type="InterPro" id="IPR009057">
    <property type="entry name" value="Homeodomain-like_sf"/>
</dbReference>
<feature type="DNA-binding region" description="H-T-H motif" evidence="4">
    <location>
        <begin position="51"/>
        <end position="70"/>
    </location>
</feature>
<keyword evidence="7" id="KW-1185">Reference proteome</keyword>
<keyword evidence="3" id="KW-0804">Transcription</keyword>
<comment type="caution">
    <text evidence="6">The sequence shown here is derived from an EMBL/GenBank/DDBJ whole genome shotgun (WGS) entry which is preliminary data.</text>
</comment>
<evidence type="ECO:0000313" key="6">
    <source>
        <dbReference type="EMBL" id="MBQ0926873.1"/>
    </source>
</evidence>
<protein>
    <submittedName>
        <fullName evidence="6">Helix-turn-helix transcriptional regulator</fullName>
    </submittedName>
</protein>
<evidence type="ECO:0000256" key="1">
    <source>
        <dbReference type="ARBA" id="ARBA00023015"/>
    </source>
</evidence>
<keyword evidence="2 4" id="KW-0238">DNA-binding</keyword>
<dbReference type="InterPro" id="IPR050109">
    <property type="entry name" value="HTH-type_TetR-like_transc_reg"/>
</dbReference>